<protein>
    <submittedName>
        <fullName evidence="6">1-acyl-sn-glycerol-3-phosphate acyltransferase</fullName>
    </submittedName>
</protein>
<dbReference type="GO" id="GO:0003841">
    <property type="term" value="F:1-acylglycerol-3-phosphate O-acyltransferase activity"/>
    <property type="evidence" value="ECO:0007669"/>
    <property type="project" value="TreeGrafter"/>
</dbReference>
<evidence type="ECO:0000256" key="1">
    <source>
        <dbReference type="ARBA" id="ARBA00005189"/>
    </source>
</evidence>
<keyword evidence="2 6" id="KW-0808">Transferase</keyword>
<evidence type="ECO:0000259" key="5">
    <source>
        <dbReference type="SMART" id="SM00563"/>
    </source>
</evidence>
<dbReference type="OrthoDB" id="9812274at2"/>
<dbReference type="EMBL" id="CP034759">
    <property type="protein sequence ID" value="QBG36986.1"/>
    <property type="molecule type" value="Genomic_DNA"/>
</dbReference>
<dbReference type="GO" id="GO:0006654">
    <property type="term" value="P:phosphatidic acid biosynthetic process"/>
    <property type="evidence" value="ECO:0007669"/>
    <property type="project" value="TreeGrafter"/>
</dbReference>
<dbReference type="CDD" id="cd07989">
    <property type="entry name" value="LPLAT_AGPAT-like"/>
    <property type="match status" value="1"/>
</dbReference>
<keyword evidence="4" id="KW-0472">Membrane</keyword>
<keyword evidence="7" id="KW-1185">Reference proteome</keyword>
<dbReference type="PANTHER" id="PTHR10434">
    <property type="entry name" value="1-ACYL-SN-GLYCEROL-3-PHOSPHATE ACYLTRANSFERASE"/>
    <property type="match status" value="1"/>
</dbReference>
<dbReference type="PANTHER" id="PTHR10434:SF66">
    <property type="entry name" value="PHOSPHOLIPID_GLYCEROL ACYLTRANSFERASE DOMAIN-CONTAINING PROTEIN"/>
    <property type="match status" value="1"/>
</dbReference>
<feature type="domain" description="Phospholipid/glycerol acyltransferase" evidence="5">
    <location>
        <begin position="87"/>
        <end position="208"/>
    </location>
</feature>
<dbReference type="SUPFAM" id="SSF69593">
    <property type="entry name" value="Glycerol-3-phosphate (1)-acyltransferase"/>
    <property type="match status" value="1"/>
</dbReference>
<sequence length="260" mass="29082">MLKTLNHLWRILATGFCFAMFGLGGVFLTLFVFPLQKLLIRDQDKKKQLARKTVHYTFKFFIGLMAWCRIFEFDLAKAQQLKALNGHLVLANHPSLIDVVVLISIIPNADCVVKAHLFKNPFLRGVVKNTGYISNADPEGLLVDCQASLAAGNNLIIFPEGTRTTPGKKLKFQRGAANIALRCNANENQPLQLTTVLLTLVPSTLTKSESWYQVPERKAQFAAEIMANEIEIPPLQPENVSKQVRELNNTLESFFLQASS</sequence>
<evidence type="ECO:0000313" key="6">
    <source>
        <dbReference type="EMBL" id="QBG36986.1"/>
    </source>
</evidence>
<proteinExistence type="predicted"/>
<dbReference type="SMART" id="SM00563">
    <property type="entry name" value="PlsC"/>
    <property type="match status" value="1"/>
</dbReference>
<keyword evidence="4" id="KW-1133">Transmembrane helix</keyword>
<keyword evidence="4" id="KW-0812">Transmembrane</keyword>
<accession>A0A4P6P5N4</accession>
<evidence type="ECO:0000256" key="3">
    <source>
        <dbReference type="ARBA" id="ARBA00023315"/>
    </source>
</evidence>
<evidence type="ECO:0000256" key="4">
    <source>
        <dbReference type="SAM" id="Phobius"/>
    </source>
</evidence>
<organism evidence="6 7">
    <name type="scientific">Litorilituus sediminis</name>
    <dbReference type="NCBI Taxonomy" id="718192"/>
    <lineage>
        <taxon>Bacteria</taxon>
        <taxon>Pseudomonadati</taxon>
        <taxon>Pseudomonadota</taxon>
        <taxon>Gammaproteobacteria</taxon>
        <taxon>Alteromonadales</taxon>
        <taxon>Colwelliaceae</taxon>
        <taxon>Litorilituus</taxon>
    </lineage>
</organism>
<dbReference type="AlphaFoldDB" id="A0A4P6P5N4"/>
<evidence type="ECO:0000256" key="2">
    <source>
        <dbReference type="ARBA" id="ARBA00022679"/>
    </source>
</evidence>
<dbReference type="KEGG" id="lsd:EMK97_15280"/>
<gene>
    <name evidence="6" type="ORF">EMK97_15280</name>
</gene>
<keyword evidence="3 6" id="KW-0012">Acyltransferase</keyword>
<name>A0A4P6P5N4_9GAMM</name>
<reference evidence="6 7" key="1">
    <citation type="submission" date="2018-12" db="EMBL/GenBank/DDBJ databases">
        <title>Complete genome of Litorilituus sediminis.</title>
        <authorList>
            <person name="Liu A."/>
            <person name="Rong J."/>
        </authorList>
    </citation>
    <scope>NUCLEOTIDE SEQUENCE [LARGE SCALE GENOMIC DNA]</scope>
    <source>
        <strain evidence="6 7">JCM 17549</strain>
    </source>
</reference>
<feature type="transmembrane region" description="Helical" evidence="4">
    <location>
        <begin position="12"/>
        <end position="35"/>
    </location>
</feature>
<comment type="pathway">
    <text evidence="1">Lipid metabolism.</text>
</comment>
<dbReference type="Pfam" id="PF01553">
    <property type="entry name" value="Acyltransferase"/>
    <property type="match status" value="1"/>
</dbReference>
<dbReference type="RefSeq" id="WP_130603655.1">
    <property type="nucleotide sequence ID" value="NZ_CP034759.1"/>
</dbReference>
<evidence type="ECO:0000313" key="7">
    <source>
        <dbReference type="Proteomes" id="UP000290244"/>
    </source>
</evidence>
<dbReference type="Proteomes" id="UP000290244">
    <property type="component" value="Chromosome"/>
</dbReference>
<feature type="transmembrane region" description="Helical" evidence="4">
    <location>
        <begin position="56"/>
        <end position="73"/>
    </location>
</feature>
<dbReference type="InterPro" id="IPR002123">
    <property type="entry name" value="Plipid/glycerol_acylTrfase"/>
</dbReference>